<proteinExistence type="predicted"/>
<feature type="domain" description="Reverse transcriptase" evidence="1">
    <location>
        <begin position="1"/>
        <end position="60"/>
    </location>
</feature>
<name>A0A8J3BS93_9ACTN</name>
<protein>
    <recommendedName>
        <fullName evidence="1">Reverse transcriptase domain-containing protein</fullName>
    </recommendedName>
</protein>
<keyword evidence="3" id="KW-1185">Reference proteome</keyword>
<dbReference type="EMBL" id="BMMX01000001">
    <property type="protein sequence ID" value="GGK72818.1"/>
    <property type="molecule type" value="Genomic_DNA"/>
</dbReference>
<dbReference type="Proteomes" id="UP000656042">
    <property type="component" value="Unassembled WGS sequence"/>
</dbReference>
<gene>
    <name evidence="2" type="ORF">GCM10012284_03440</name>
</gene>
<evidence type="ECO:0000313" key="2">
    <source>
        <dbReference type="EMBL" id="GGK72818.1"/>
    </source>
</evidence>
<reference evidence="2" key="2">
    <citation type="submission" date="2020-09" db="EMBL/GenBank/DDBJ databases">
        <authorList>
            <person name="Sun Q."/>
            <person name="Zhou Y."/>
        </authorList>
    </citation>
    <scope>NUCLEOTIDE SEQUENCE</scope>
    <source>
        <strain evidence="2">CGMCC 4.7299</strain>
    </source>
</reference>
<dbReference type="AlphaFoldDB" id="A0A8J3BS93"/>
<accession>A0A8J3BS93</accession>
<reference evidence="2" key="1">
    <citation type="journal article" date="2014" name="Int. J. Syst. Evol. Microbiol.">
        <title>Complete genome sequence of Corynebacterium casei LMG S-19264T (=DSM 44701T), isolated from a smear-ripened cheese.</title>
        <authorList>
            <consortium name="US DOE Joint Genome Institute (JGI-PGF)"/>
            <person name="Walter F."/>
            <person name="Albersmeier A."/>
            <person name="Kalinowski J."/>
            <person name="Ruckert C."/>
        </authorList>
    </citation>
    <scope>NUCLEOTIDE SEQUENCE</scope>
    <source>
        <strain evidence="2">CGMCC 4.7299</strain>
    </source>
</reference>
<dbReference type="PROSITE" id="PS50878">
    <property type="entry name" value="RT_POL"/>
    <property type="match status" value="1"/>
</dbReference>
<evidence type="ECO:0000259" key="1">
    <source>
        <dbReference type="PROSITE" id="PS50878"/>
    </source>
</evidence>
<sequence length="60" mass="6573">MPRHGAVVRHVDGAIVMCSSRQQAETALQRLTQLLAELGREPEAPKTRIVHLQIGWGGCV</sequence>
<evidence type="ECO:0000313" key="3">
    <source>
        <dbReference type="Proteomes" id="UP000656042"/>
    </source>
</evidence>
<dbReference type="InterPro" id="IPR000477">
    <property type="entry name" value="RT_dom"/>
</dbReference>
<organism evidence="2 3">
    <name type="scientific">Mangrovihabitans endophyticus</name>
    <dbReference type="NCBI Taxonomy" id="1751298"/>
    <lineage>
        <taxon>Bacteria</taxon>
        <taxon>Bacillati</taxon>
        <taxon>Actinomycetota</taxon>
        <taxon>Actinomycetes</taxon>
        <taxon>Micromonosporales</taxon>
        <taxon>Micromonosporaceae</taxon>
        <taxon>Mangrovihabitans</taxon>
    </lineage>
</organism>
<comment type="caution">
    <text evidence="2">The sequence shown here is derived from an EMBL/GenBank/DDBJ whole genome shotgun (WGS) entry which is preliminary data.</text>
</comment>